<evidence type="ECO:0000313" key="3">
    <source>
        <dbReference type="Proteomes" id="UP000265703"/>
    </source>
</evidence>
<dbReference type="PANTHER" id="PTHR10826:SF1">
    <property type="entry name" value="COMPLEMENT COMPONENT 1 Q SUBCOMPONENT-BINDING PROTEIN, MITOCHONDRIAL"/>
    <property type="match status" value="1"/>
</dbReference>
<evidence type="ECO:0000256" key="1">
    <source>
        <dbReference type="SAM" id="MobiDB-lite"/>
    </source>
</evidence>
<feature type="region of interest" description="Disordered" evidence="1">
    <location>
        <begin position="141"/>
        <end position="169"/>
    </location>
</feature>
<dbReference type="AlphaFoldDB" id="A0A397SI83"/>
<dbReference type="InterPro" id="IPR003428">
    <property type="entry name" value="MAM33"/>
</dbReference>
<dbReference type="STRING" id="658196.A0A397SI83"/>
<dbReference type="GO" id="GO:0042256">
    <property type="term" value="P:cytosolic ribosome assembly"/>
    <property type="evidence" value="ECO:0007669"/>
    <property type="project" value="TreeGrafter"/>
</dbReference>
<reference evidence="2 3" key="1">
    <citation type="submission" date="2018-06" db="EMBL/GenBank/DDBJ databases">
        <title>Comparative genomics reveals the genomic features of Rhizophagus irregularis, R. cerebriforme, R. diaphanum and Gigaspora rosea, and their symbiotic lifestyle signature.</title>
        <authorList>
            <person name="Morin E."/>
            <person name="San Clemente H."/>
            <person name="Chen E.C.H."/>
            <person name="De La Providencia I."/>
            <person name="Hainaut M."/>
            <person name="Kuo A."/>
            <person name="Kohler A."/>
            <person name="Murat C."/>
            <person name="Tang N."/>
            <person name="Roy S."/>
            <person name="Loubradou J."/>
            <person name="Henrissat B."/>
            <person name="Grigoriev I.V."/>
            <person name="Corradi N."/>
            <person name="Roux C."/>
            <person name="Martin F.M."/>
        </authorList>
    </citation>
    <scope>NUCLEOTIDE SEQUENCE [LARGE SCALE GENOMIC DNA]</scope>
    <source>
        <strain evidence="2 3">DAOM 227022</strain>
    </source>
</reference>
<accession>A0A397SI83</accession>
<protein>
    <submittedName>
        <fullName evidence="2">Mitochondrial glyco protein</fullName>
    </submittedName>
</protein>
<dbReference type="PANTHER" id="PTHR10826">
    <property type="entry name" value="COMPLEMENT COMPONENT 1"/>
    <property type="match status" value="1"/>
</dbReference>
<gene>
    <name evidence="2" type="ORF">C1645_784313</name>
</gene>
<proteinExistence type="predicted"/>
<dbReference type="InterPro" id="IPR036561">
    <property type="entry name" value="MAM33_sf"/>
</dbReference>
<keyword evidence="3" id="KW-1185">Reference proteome</keyword>
<dbReference type="SUPFAM" id="SSF54529">
    <property type="entry name" value="Mitochondrial glycoprotein MAM33-like"/>
    <property type="match status" value="1"/>
</dbReference>
<evidence type="ECO:0000313" key="2">
    <source>
        <dbReference type="EMBL" id="RIA84356.1"/>
    </source>
</evidence>
<sequence length="285" mass="32270">MATASLLRANLLRSIRPIPTLTKVSSIVKTFPVTPVSRVALTRLNPSLPISRRFTATSFRLNAVPAPKDTQIDKDLAVKLEEELTAEKEIEKESEFIKTFLAQNPFKIEDKLGSNEVALTRIFGNEKISLMFDINTLDQQTPSFPVDEDEDELEETEDVEESEDESTPSLPVRCSINIEKNGKGALAIEAILADGVFLVNYVTYFNDAKLASDWTVEGDWKRRGVYPGPQFETLDNDVQVLFEKYLEERGINTAVAMFISSYVEYKEQKEYISWLKNVKKFVESP</sequence>
<name>A0A397SI83_9GLOM</name>
<dbReference type="Pfam" id="PF02330">
    <property type="entry name" value="MAM33"/>
    <property type="match status" value="1"/>
</dbReference>
<dbReference type="OrthoDB" id="278212at2759"/>
<organism evidence="2 3">
    <name type="scientific">Glomus cerebriforme</name>
    <dbReference type="NCBI Taxonomy" id="658196"/>
    <lineage>
        <taxon>Eukaryota</taxon>
        <taxon>Fungi</taxon>
        <taxon>Fungi incertae sedis</taxon>
        <taxon>Mucoromycota</taxon>
        <taxon>Glomeromycotina</taxon>
        <taxon>Glomeromycetes</taxon>
        <taxon>Glomerales</taxon>
        <taxon>Glomeraceae</taxon>
        <taxon>Glomus</taxon>
    </lineage>
</organism>
<dbReference type="Proteomes" id="UP000265703">
    <property type="component" value="Unassembled WGS sequence"/>
</dbReference>
<feature type="compositionally biased region" description="Acidic residues" evidence="1">
    <location>
        <begin position="146"/>
        <end position="166"/>
    </location>
</feature>
<comment type="caution">
    <text evidence="2">The sequence shown here is derived from an EMBL/GenBank/DDBJ whole genome shotgun (WGS) entry which is preliminary data.</text>
</comment>
<dbReference type="Gene3D" id="3.10.280.10">
    <property type="entry name" value="Mitochondrial glycoprotein"/>
    <property type="match status" value="1"/>
</dbReference>
<dbReference type="EMBL" id="QKYT01000499">
    <property type="protein sequence ID" value="RIA84356.1"/>
    <property type="molecule type" value="Genomic_DNA"/>
</dbReference>
<dbReference type="GO" id="GO:0005759">
    <property type="term" value="C:mitochondrial matrix"/>
    <property type="evidence" value="ECO:0007669"/>
    <property type="project" value="InterPro"/>
</dbReference>